<dbReference type="EMBL" id="BAAALD010000012">
    <property type="protein sequence ID" value="GAA1077464.1"/>
    <property type="molecule type" value="Genomic_DNA"/>
</dbReference>
<reference evidence="2 3" key="1">
    <citation type="journal article" date="2019" name="Int. J. Syst. Evol. Microbiol.">
        <title>The Global Catalogue of Microorganisms (GCM) 10K type strain sequencing project: providing services to taxonomists for standard genome sequencing and annotation.</title>
        <authorList>
            <consortium name="The Broad Institute Genomics Platform"/>
            <consortium name="The Broad Institute Genome Sequencing Center for Infectious Disease"/>
            <person name="Wu L."/>
            <person name="Ma J."/>
        </authorList>
    </citation>
    <scope>NUCLEOTIDE SEQUENCE [LARGE SCALE GENOMIC DNA]</scope>
    <source>
        <strain evidence="2 3">JCM 13002</strain>
    </source>
</reference>
<dbReference type="Gene3D" id="1.10.3300.10">
    <property type="entry name" value="Jann2411-like domain"/>
    <property type="match status" value="1"/>
</dbReference>
<dbReference type="PANTHER" id="PTHR35525:SF3">
    <property type="entry name" value="BLL6575 PROTEIN"/>
    <property type="match status" value="1"/>
</dbReference>
<evidence type="ECO:0000313" key="2">
    <source>
        <dbReference type="EMBL" id="GAA1077464.1"/>
    </source>
</evidence>
<name>A0ABN1TDW3_9ACTN</name>
<accession>A0ABN1TDW3</accession>
<protein>
    <submittedName>
        <fullName evidence="2">CGNR zinc finger domain-containing protein</fullName>
    </submittedName>
</protein>
<sequence>MADPRDPRPLIGEPLALDLLNTRWRDAGQQDLLTDLDGYRIWLSSAGLADRCPADETSLTAVKAARSALDLLVADPGSAEGAAALNAVLAHGRLRHSLGPDGPAEAAEADPPQQLAAWLAADDYLSLLRRGAHRIKQCAHPACILHFFDTSQNGRRRWCSMALCGNRSKAARHYERTAGGRTGTL</sequence>
<dbReference type="RefSeq" id="WP_344623049.1">
    <property type="nucleotide sequence ID" value="NZ_BAAALD010000012.1"/>
</dbReference>
<organism evidence="2 3">
    <name type="scientific">Kitasatospora arboriphila</name>
    <dbReference type="NCBI Taxonomy" id="258052"/>
    <lineage>
        <taxon>Bacteria</taxon>
        <taxon>Bacillati</taxon>
        <taxon>Actinomycetota</taxon>
        <taxon>Actinomycetes</taxon>
        <taxon>Kitasatosporales</taxon>
        <taxon>Streptomycetaceae</taxon>
        <taxon>Kitasatospora</taxon>
    </lineage>
</organism>
<dbReference type="InterPro" id="IPR010852">
    <property type="entry name" value="ABATE"/>
</dbReference>
<feature type="domain" description="Zinc finger CGNR" evidence="1">
    <location>
        <begin position="134"/>
        <end position="176"/>
    </location>
</feature>
<dbReference type="PANTHER" id="PTHR35525">
    <property type="entry name" value="BLL6575 PROTEIN"/>
    <property type="match status" value="1"/>
</dbReference>
<comment type="caution">
    <text evidence="2">The sequence shown here is derived from an EMBL/GenBank/DDBJ whole genome shotgun (WGS) entry which is preliminary data.</text>
</comment>
<dbReference type="InterPro" id="IPR023286">
    <property type="entry name" value="ABATE_dom_sf"/>
</dbReference>
<dbReference type="SUPFAM" id="SSF160904">
    <property type="entry name" value="Jann2411-like"/>
    <property type="match status" value="1"/>
</dbReference>
<evidence type="ECO:0000313" key="3">
    <source>
        <dbReference type="Proteomes" id="UP001499987"/>
    </source>
</evidence>
<dbReference type="Proteomes" id="UP001499987">
    <property type="component" value="Unassembled WGS sequence"/>
</dbReference>
<dbReference type="InterPro" id="IPR021005">
    <property type="entry name" value="Znf_CGNR"/>
</dbReference>
<proteinExistence type="predicted"/>
<dbReference type="Pfam" id="PF11706">
    <property type="entry name" value="zf-CGNR"/>
    <property type="match status" value="1"/>
</dbReference>
<gene>
    <name evidence="2" type="ORF">GCM10009663_19020</name>
</gene>
<dbReference type="Pfam" id="PF07336">
    <property type="entry name" value="ABATE"/>
    <property type="match status" value="1"/>
</dbReference>
<evidence type="ECO:0000259" key="1">
    <source>
        <dbReference type="Pfam" id="PF11706"/>
    </source>
</evidence>
<keyword evidence="3" id="KW-1185">Reference proteome</keyword>